<evidence type="ECO:0000313" key="4">
    <source>
        <dbReference type="Proteomes" id="UP000694228"/>
    </source>
</evidence>
<feature type="domain" description="Probable ATP-binding protein BrxC 4th six-stranded beta-sheet" evidence="2">
    <location>
        <begin position="610"/>
        <end position="742"/>
    </location>
</feature>
<organism evidence="3 4">
    <name type="scientific">Methanospirillum hungatei</name>
    <dbReference type="NCBI Taxonomy" id="2203"/>
    <lineage>
        <taxon>Archaea</taxon>
        <taxon>Methanobacteriati</taxon>
        <taxon>Methanobacteriota</taxon>
        <taxon>Stenosarchaea group</taxon>
        <taxon>Methanomicrobia</taxon>
        <taxon>Methanomicrobiales</taxon>
        <taxon>Methanospirillaceae</taxon>
        <taxon>Methanospirillum</taxon>
    </lineage>
</organism>
<dbReference type="Pfam" id="PF25791">
    <property type="entry name" value="WHD_BREX_BrxC"/>
    <property type="match status" value="1"/>
</dbReference>
<dbReference type="InterPro" id="IPR047679">
    <property type="entry name" value="BREX_BrxC"/>
</dbReference>
<dbReference type="NCBIfam" id="NF033441">
    <property type="entry name" value="BREX_BrxC"/>
    <property type="match status" value="1"/>
</dbReference>
<evidence type="ECO:0000259" key="2">
    <source>
        <dbReference type="Pfam" id="PF25796"/>
    </source>
</evidence>
<evidence type="ECO:0000259" key="1">
    <source>
        <dbReference type="Pfam" id="PF25791"/>
    </source>
</evidence>
<evidence type="ECO:0000313" key="3">
    <source>
        <dbReference type="EMBL" id="QXO96046.1"/>
    </source>
</evidence>
<reference evidence="3 4" key="1">
    <citation type="submission" date="2021-06" db="EMBL/GenBank/DDBJ databases">
        <title>Complete genome sequence of the secondary alcohol utilizing methanogen Methanospirillum hungatei strain GP1.</title>
        <authorList>
            <person name="Day L.A."/>
            <person name="Costa K.C."/>
        </authorList>
    </citation>
    <scope>NUCLEOTIDE SEQUENCE [LARGE SCALE GENOMIC DNA]</scope>
    <source>
        <strain evidence="3 4">GP1</strain>
    </source>
</reference>
<proteinExistence type="predicted"/>
<dbReference type="InterPro" id="IPR058038">
    <property type="entry name" value="BREX_BrxC_wHTH"/>
</dbReference>
<feature type="domain" description="Probable ATP-binding protein BrxC winged helix-turn-helix" evidence="1">
    <location>
        <begin position="802"/>
        <end position="895"/>
    </location>
</feature>
<sequence length="1214" mass="136497">MKIEEIFEIPISDKIEAVIKVAEKGDETKLAAEIGSYVVTPLIEKILDEFLDHYTDSFRKDTTEVGVWISGYFGSGKSHLAKIMGLLSENQIIKGVTACERFESRITTGSNYRDSIIRSLKLMNQCDTEVLAFNLNTIQDAKKHDLAHLLLSQFYWSRGYCTNLTYARVIEAEVDRSGKLDDLHQLVETLSGKKWEDIRKNPTFFLKYFYEAACTLLPENFPNADSLKESLQRAEREELVNVAFLVQECLAYLKRKELQHPGQPQRLLWVLDETGQWIEANKGRLSAVQAFIEELAIKGQGKIMAIVTTHGDMGAIYAEARALDTEMKKIAGRFWIKPTLTTENIELVLEERLLKKNHGGEKLLADVYSRRGGGLRSIGELANTNQKLPDCTDTSFIKYYPFFPYQIHLIPEIVKSIRSKGGHGEQMSGSTRTLLGIVHGILKAGRRPYLHSEVRPMVSFDEFYYNLEGSEISPDVKSDIMRIVSKTGGSELTRQVAEVLYLVRELPYIPRSLGNISRLLASDIEEDLPQIEARVEQELAVLQDAKLVAKSGDEYEYLTGEKRSFEEEVASLMTMDPTDKEKGLTKYFVKGDGKEPYVEWLGIATLEYLGNRFPFTLIIDHTPVTGTSGSVTLDLITPYGRVAQKEDSIVQNSLTSQNTLFVVSGRVQELEQNLTRYLAMKTVAENWRGDSSKSEEARKLAREREENDLKKLRRAVMDDLATGLAGGTLIFRGAKIPIPQKTGMKPGDALRSLCGDQLKSIYTQYDRVAVRVKDDQKAIRDVVSGKGASNADVRDLNVYDIGSSTLNEHAALLSEVSGYLRSEYMQGRKVTGKALMKQFEEPPYGWDSNAIRVAVAALVREGRIEISIGNRPFRNLDDPELLEALRIKTKFDSSSIAPAGEVDTADVTTARKFLIQLTKKKNIDETAPAIYAAFDEIYQSVTSLAKPVKIWASGSGLPIPTTFSEGLIAFDDVFSITIPSQRVIEIVKNQDLLSQGYKAVHEYATFHTKHGATFVDLKEFVQTLEGILHYATEKPEIDEFVSRYKEATQARKVVDPTVWSGLIDGKNKADLALRELIVDWKEKARDAAFEIRSVVIDKAKGLQIEEEFVEGLLTDLGKCSQMIDAETHPVTLAVLAGRISGLQLGIINKLEDEYKRRHPDPFPGVRETKLEKIKVADFIQKKRIVSTGDWDQVRDSLDKKVKDLLKQEFEVELE</sequence>
<dbReference type="InterPro" id="IPR058036">
    <property type="entry name" value="BREX_BrxC_4th"/>
</dbReference>
<protein>
    <submittedName>
        <fullName evidence="3">BREX system P-loop protein BrxC</fullName>
    </submittedName>
</protein>
<name>A0A8F5VMZ2_METHU</name>
<dbReference type="AlphaFoldDB" id="A0A8F5VMZ2"/>
<accession>A0A8F5VMZ2</accession>
<dbReference type="EMBL" id="CP077107">
    <property type="protein sequence ID" value="QXO96046.1"/>
    <property type="molecule type" value="Genomic_DNA"/>
</dbReference>
<dbReference type="OrthoDB" id="111696at2157"/>
<dbReference type="Pfam" id="PF25796">
    <property type="entry name" value="BREX_BrxC_4th"/>
    <property type="match status" value="1"/>
</dbReference>
<dbReference type="Proteomes" id="UP000694228">
    <property type="component" value="Chromosome"/>
</dbReference>
<gene>
    <name evidence="3" type="primary">brxC</name>
    <name evidence="3" type="ORF">KSK55_06665</name>
</gene>